<feature type="transmembrane region" description="Helical" evidence="1">
    <location>
        <begin position="377"/>
        <end position="398"/>
    </location>
</feature>
<evidence type="ECO:0008006" key="4">
    <source>
        <dbReference type="Google" id="ProtNLM"/>
    </source>
</evidence>
<proteinExistence type="predicted"/>
<feature type="transmembrane region" description="Helical" evidence="1">
    <location>
        <begin position="346"/>
        <end position="365"/>
    </location>
</feature>
<feature type="transmembrane region" description="Helical" evidence="1">
    <location>
        <begin position="132"/>
        <end position="150"/>
    </location>
</feature>
<accession>A0A1I6GZV8</accession>
<name>A0A1I6GZV8_9RHOB</name>
<evidence type="ECO:0000313" key="2">
    <source>
        <dbReference type="EMBL" id="SFR47637.1"/>
    </source>
</evidence>
<keyword evidence="1" id="KW-0812">Transmembrane</keyword>
<dbReference type="EMBL" id="FOYP01000001">
    <property type="protein sequence ID" value="SFR47637.1"/>
    <property type="molecule type" value="Genomic_DNA"/>
</dbReference>
<protein>
    <recommendedName>
        <fullName evidence="4">Dolichyl-phosphate-mannose-protein mannosyltransferase</fullName>
    </recommendedName>
</protein>
<feature type="transmembrane region" description="Helical" evidence="1">
    <location>
        <begin position="100"/>
        <end position="120"/>
    </location>
</feature>
<feature type="transmembrane region" description="Helical" evidence="1">
    <location>
        <begin position="231"/>
        <end position="251"/>
    </location>
</feature>
<sequence length="506" mass="56158">MIKDKALLLSLLCAALGSLLYGMLVFGFIMPNSYPYFGTEIYNAYFYRLLEGRFDLPLRMLLLEGHYRADGTGYLYHGIAPLLTRVLLHPFVALNEFPTAAFSIWLWATIGTGFYHLAIFQVVRKYFAQIPVSWVAVGGLAIWICSPGFLLSNNPVLYHEPMGIAYAAMAVAVYLMWRCALFGMAWRSAVVPAALMAGVLLHARPHLAVGLYAGVLLMLAFSIWDEKRRAIVPAMLSLAILGIMGLSFLHLNKVRFGSATAAHGQIESPEENSQVQYAPVFFGSDYATDGRGVVFVEHGRFHPWRIVPNALIYVLDTPIVSPEIAALHRRATEHISGHGYIESPRFGMLSLWTVWVVLALVGFGYGRPRISGGARALPLLMTTGVAAVLMLSYPTVALRYKTDVWPFMMALCLLGLPGLIARFAEVIEHNRRVFLIGFILALCGVLTSALVTIPLRKSYQQSPGQTYESWGRDRCLAELAEKAFSPARLEQLCVDPESVFEERDES</sequence>
<dbReference type="STRING" id="390270.SAMN04488005_2395"/>
<dbReference type="OrthoDB" id="7842542at2"/>
<feature type="transmembrane region" description="Helical" evidence="1">
    <location>
        <begin position="207"/>
        <end position="224"/>
    </location>
</feature>
<keyword evidence="1" id="KW-0472">Membrane</keyword>
<reference evidence="3" key="1">
    <citation type="submission" date="2016-10" db="EMBL/GenBank/DDBJ databases">
        <authorList>
            <person name="Varghese N."/>
            <person name="Submissions S."/>
        </authorList>
    </citation>
    <scope>NUCLEOTIDE SEQUENCE [LARGE SCALE GENOMIC DNA]</scope>
    <source>
        <strain evidence="3">DSM 26879</strain>
    </source>
</reference>
<dbReference type="AlphaFoldDB" id="A0A1I6GZV8"/>
<keyword evidence="3" id="KW-1185">Reference proteome</keyword>
<organism evidence="2 3">
    <name type="scientific">Yoonia tamlensis</name>
    <dbReference type="NCBI Taxonomy" id="390270"/>
    <lineage>
        <taxon>Bacteria</taxon>
        <taxon>Pseudomonadati</taxon>
        <taxon>Pseudomonadota</taxon>
        <taxon>Alphaproteobacteria</taxon>
        <taxon>Rhodobacterales</taxon>
        <taxon>Paracoccaceae</taxon>
        <taxon>Yoonia</taxon>
    </lineage>
</organism>
<evidence type="ECO:0000256" key="1">
    <source>
        <dbReference type="SAM" id="Phobius"/>
    </source>
</evidence>
<gene>
    <name evidence="2" type="ORF">SAMN04488005_2395</name>
</gene>
<dbReference type="Proteomes" id="UP000199478">
    <property type="component" value="Unassembled WGS sequence"/>
</dbReference>
<evidence type="ECO:0000313" key="3">
    <source>
        <dbReference type="Proteomes" id="UP000199478"/>
    </source>
</evidence>
<feature type="transmembrane region" description="Helical" evidence="1">
    <location>
        <begin position="433"/>
        <end position="455"/>
    </location>
</feature>
<feature type="transmembrane region" description="Helical" evidence="1">
    <location>
        <begin position="404"/>
        <end position="421"/>
    </location>
</feature>
<keyword evidence="1" id="KW-1133">Transmembrane helix</keyword>
<dbReference type="RefSeq" id="WP_090200157.1">
    <property type="nucleotide sequence ID" value="NZ_FOYP01000001.1"/>
</dbReference>
<feature type="transmembrane region" description="Helical" evidence="1">
    <location>
        <begin position="156"/>
        <end position="177"/>
    </location>
</feature>